<sequence length="116" mass="13493">MSLIEVYSLITPVTPYGITMKKTFKLTHPKIKVPRLVEAIKHEVKKYIKRERGKTLPGNVDFWDFECRFGLDQTSSEAIHLSEINKYISQAEEKQLESFYLEILAKPGHRSKKPTK</sequence>
<dbReference type="HOGENOM" id="CLU_136846_0_0_7"/>
<dbReference type="eggNOG" id="ENOG5032RT7">
    <property type="taxonomic scope" value="Bacteria"/>
</dbReference>
<gene>
    <name evidence="1" type="ordered locus">DP1779</name>
</gene>
<dbReference type="EMBL" id="CR522870">
    <property type="protein sequence ID" value="CAG36508.1"/>
    <property type="molecule type" value="Genomic_DNA"/>
</dbReference>
<dbReference type="Pfam" id="PF19669">
    <property type="entry name" value="DUF6172"/>
    <property type="match status" value="1"/>
</dbReference>
<evidence type="ECO:0000313" key="2">
    <source>
        <dbReference type="Proteomes" id="UP000000602"/>
    </source>
</evidence>
<dbReference type="KEGG" id="dps:DP1779"/>
<dbReference type="STRING" id="177439.DP1779"/>
<keyword evidence="2" id="KW-1185">Reference proteome</keyword>
<name>Q6AMB7_DESPS</name>
<dbReference type="Proteomes" id="UP000000602">
    <property type="component" value="Chromosome"/>
</dbReference>
<dbReference type="InterPro" id="IPR046170">
    <property type="entry name" value="DUF6172"/>
</dbReference>
<protein>
    <submittedName>
        <fullName evidence="1">Uncharacterized protein</fullName>
    </submittedName>
</protein>
<dbReference type="AlphaFoldDB" id="Q6AMB7"/>
<accession>Q6AMB7</accession>
<reference evidence="2" key="1">
    <citation type="journal article" date="2004" name="Environ. Microbiol.">
        <title>The genome of Desulfotalea psychrophila, a sulfate-reducing bacterium from permanently cold Arctic sediments.</title>
        <authorList>
            <person name="Rabus R."/>
            <person name="Ruepp A."/>
            <person name="Frickey T."/>
            <person name="Rattei T."/>
            <person name="Fartmann B."/>
            <person name="Stark M."/>
            <person name="Bauer M."/>
            <person name="Zibat A."/>
            <person name="Lombardot T."/>
            <person name="Becker I."/>
            <person name="Amann J."/>
            <person name="Gellner K."/>
            <person name="Teeling H."/>
            <person name="Leuschner W.D."/>
            <person name="Gloeckner F.-O."/>
            <person name="Lupas A.N."/>
            <person name="Amann R."/>
            <person name="Klenk H.-P."/>
        </authorList>
    </citation>
    <scope>NUCLEOTIDE SEQUENCE [LARGE SCALE GENOMIC DNA]</scope>
    <source>
        <strain evidence="2">DSM 12343 / LSv54</strain>
    </source>
</reference>
<organism evidence="1 2">
    <name type="scientific">Desulfotalea psychrophila (strain LSv54 / DSM 12343)</name>
    <dbReference type="NCBI Taxonomy" id="177439"/>
    <lineage>
        <taxon>Bacteria</taxon>
        <taxon>Pseudomonadati</taxon>
        <taxon>Thermodesulfobacteriota</taxon>
        <taxon>Desulfobulbia</taxon>
        <taxon>Desulfobulbales</taxon>
        <taxon>Desulfocapsaceae</taxon>
        <taxon>Desulfotalea</taxon>
    </lineage>
</organism>
<proteinExistence type="predicted"/>
<evidence type="ECO:0000313" key="1">
    <source>
        <dbReference type="EMBL" id="CAG36508.1"/>
    </source>
</evidence>